<reference evidence="12" key="1">
    <citation type="journal article" date="2014" name="Int. J. Syst. Evol. Microbiol.">
        <title>Complete genome sequence of Corynebacterium casei LMG S-19264T (=DSM 44701T), isolated from a smear-ripened cheese.</title>
        <authorList>
            <consortium name="US DOE Joint Genome Institute (JGI-PGF)"/>
            <person name="Walter F."/>
            <person name="Albersmeier A."/>
            <person name="Kalinowski J."/>
            <person name="Ruckert C."/>
        </authorList>
    </citation>
    <scope>NUCLEOTIDE SEQUENCE</scope>
    <source>
        <strain evidence="12">CGMCC 4.7299</strain>
    </source>
</reference>
<comment type="caution">
    <text evidence="12">The sequence shown here is derived from an EMBL/GenBank/DDBJ whole genome shotgun (WGS) entry which is preliminary data.</text>
</comment>
<evidence type="ECO:0000256" key="1">
    <source>
        <dbReference type="ARBA" id="ARBA00004651"/>
    </source>
</evidence>
<dbReference type="PANTHER" id="PTHR34820">
    <property type="entry name" value="INNER MEMBRANE PROTEIN YEBZ"/>
    <property type="match status" value="1"/>
</dbReference>
<evidence type="ECO:0000259" key="11">
    <source>
        <dbReference type="Pfam" id="PF05425"/>
    </source>
</evidence>
<evidence type="ECO:0000256" key="4">
    <source>
        <dbReference type="ARBA" id="ARBA00022723"/>
    </source>
</evidence>
<dbReference type="InterPro" id="IPR032694">
    <property type="entry name" value="CopC/D"/>
</dbReference>
<dbReference type="AlphaFoldDB" id="A0A8J3C105"/>
<evidence type="ECO:0000256" key="5">
    <source>
        <dbReference type="ARBA" id="ARBA00022729"/>
    </source>
</evidence>
<keyword evidence="5" id="KW-0732">Signal</keyword>
<dbReference type="SUPFAM" id="SSF81296">
    <property type="entry name" value="E set domains"/>
    <property type="match status" value="1"/>
</dbReference>
<evidence type="ECO:0000256" key="8">
    <source>
        <dbReference type="ARBA" id="ARBA00023136"/>
    </source>
</evidence>
<comment type="subcellular location">
    <subcellularLocation>
        <location evidence="1">Cell membrane</location>
        <topology evidence="1">Multi-pass membrane protein</topology>
    </subcellularLocation>
</comment>
<evidence type="ECO:0000256" key="9">
    <source>
        <dbReference type="SAM" id="Phobius"/>
    </source>
</evidence>
<evidence type="ECO:0000256" key="7">
    <source>
        <dbReference type="ARBA" id="ARBA00023008"/>
    </source>
</evidence>
<dbReference type="GO" id="GO:0046688">
    <property type="term" value="P:response to copper ion"/>
    <property type="evidence" value="ECO:0007669"/>
    <property type="project" value="InterPro"/>
</dbReference>
<keyword evidence="13" id="KW-1185">Reference proteome</keyword>
<dbReference type="Pfam" id="PF04234">
    <property type="entry name" value="CopC"/>
    <property type="match status" value="1"/>
</dbReference>
<evidence type="ECO:0000256" key="2">
    <source>
        <dbReference type="ARBA" id="ARBA00022475"/>
    </source>
</evidence>
<feature type="transmembrane region" description="Helical" evidence="9">
    <location>
        <begin position="415"/>
        <end position="433"/>
    </location>
</feature>
<dbReference type="Gene3D" id="2.60.40.1220">
    <property type="match status" value="1"/>
</dbReference>
<name>A0A8J3C105_9ACTN</name>
<sequence>MNRRPPGSVLPCVRRVLVSLVTLVVTGLVVLLGPASAAQAHAALLTSTPAPGSIVGSSPAEVTVTFSEAITPVAGRITVLAPDGRRISGEATARGAVLRIPVRRADRPLGTYLVSYRVISADSHPVAGGLTFSVGAPSATPPAADGDGDHASVAVAVPAARYAGYAGLALIAGPALLLASMWPRRLSRRPAVVLVRAGLVLVAAGTCASLWAQAPDSSGGPLWDFSASALRAVLTSAYGVTLCARLAALAVVAALLPPVLRGVAGRGRTALVIALGAATLTTWPLVGHAVASPLAPAIVASDVVHLAAMSVWLGGLVTLATVVLPRTPPRVLQVILAAWSRTAAIAVVWLVGGGVVQAVVQVGSVPALVHTGYGRLLLIKVAVLAVTLTAAGYARTLVRRAQVPAAGAARLRRTVGAEVLATAVVLAISAVLVQVNPGRTADTDAAAVSEEGVSQTLTCDLFTLQFNIYPVQLGENNTIHAYVYTPAGAALPAKEWTVTSTLTGRGLEPVRTPMLGLDPEHHAVGAITFPLPGVYQVAFTVRVSEIDQATVRTTVTVDADRRGSQRVP</sequence>
<evidence type="ECO:0008006" key="14">
    <source>
        <dbReference type="Google" id="ProtNLM"/>
    </source>
</evidence>
<evidence type="ECO:0000313" key="13">
    <source>
        <dbReference type="Proteomes" id="UP000656042"/>
    </source>
</evidence>
<feature type="transmembrane region" description="Helical" evidence="9">
    <location>
        <begin position="162"/>
        <end position="181"/>
    </location>
</feature>
<keyword evidence="4" id="KW-0479">Metal-binding</keyword>
<feature type="domain" description="CopC" evidence="10">
    <location>
        <begin position="41"/>
        <end position="134"/>
    </location>
</feature>
<proteinExistence type="predicted"/>
<dbReference type="InterPro" id="IPR014756">
    <property type="entry name" value="Ig_E-set"/>
</dbReference>
<feature type="transmembrane region" description="Helical" evidence="9">
    <location>
        <begin position="232"/>
        <end position="257"/>
    </location>
</feature>
<evidence type="ECO:0000256" key="3">
    <source>
        <dbReference type="ARBA" id="ARBA00022692"/>
    </source>
</evidence>
<evidence type="ECO:0000256" key="6">
    <source>
        <dbReference type="ARBA" id="ARBA00022989"/>
    </source>
</evidence>
<keyword evidence="8 9" id="KW-0472">Membrane</keyword>
<organism evidence="12 13">
    <name type="scientific">Mangrovihabitans endophyticus</name>
    <dbReference type="NCBI Taxonomy" id="1751298"/>
    <lineage>
        <taxon>Bacteria</taxon>
        <taxon>Bacillati</taxon>
        <taxon>Actinomycetota</taxon>
        <taxon>Actinomycetes</taxon>
        <taxon>Micromonosporales</taxon>
        <taxon>Micromonosporaceae</taxon>
        <taxon>Mangrovihabitans</taxon>
    </lineage>
</organism>
<keyword evidence="7" id="KW-0186">Copper</keyword>
<dbReference type="EMBL" id="BMMX01000009">
    <property type="protein sequence ID" value="GGK91743.1"/>
    <property type="molecule type" value="Genomic_DNA"/>
</dbReference>
<feature type="transmembrane region" description="Helical" evidence="9">
    <location>
        <begin position="372"/>
        <end position="394"/>
    </location>
</feature>
<evidence type="ECO:0000259" key="10">
    <source>
        <dbReference type="Pfam" id="PF04234"/>
    </source>
</evidence>
<feature type="transmembrane region" description="Helical" evidence="9">
    <location>
        <begin position="331"/>
        <end position="352"/>
    </location>
</feature>
<keyword evidence="2" id="KW-1003">Cell membrane</keyword>
<dbReference type="GO" id="GO:0005507">
    <property type="term" value="F:copper ion binding"/>
    <property type="evidence" value="ECO:0007669"/>
    <property type="project" value="InterPro"/>
</dbReference>
<accession>A0A8J3C105</accession>
<dbReference type="GO" id="GO:0006825">
    <property type="term" value="P:copper ion transport"/>
    <property type="evidence" value="ECO:0007669"/>
    <property type="project" value="InterPro"/>
</dbReference>
<keyword evidence="6 9" id="KW-1133">Transmembrane helix</keyword>
<dbReference type="GO" id="GO:0005886">
    <property type="term" value="C:plasma membrane"/>
    <property type="evidence" value="ECO:0007669"/>
    <property type="project" value="UniProtKB-SubCell"/>
</dbReference>
<feature type="transmembrane region" description="Helical" evidence="9">
    <location>
        <begin position="303"/>
        <end position="324"/>
    </location>
</feature>
<dbReference type="Pfam" id="PF05425">
    <property type="entry name" value="CopD"/>
    <property type="match status" value="1"/>
</dbReference>
<gene>
    <name evidence="12" type="ORF">GCM10012284_27060</name>
</gene>
<dbReference type="GO" id="GO:0042597">
    <property type="term" value="C:periplasmic space"/>
    <property type="evidence" value="ECO:0007669"/>
    <property type="project" value="InterPro"/>
</dbReference>
<evidence type="ECO:0000313" key="12">
    <source>
        <dbReference type="EMBL" id="GGK91743.1"/>
    </source>
</evidence>
<dbReference type="PANTHER" id="PTHR34820:SF4">
    <property type="entry name" value="INNER MEMBRANE PROTEIN YEBZ"/>
    <property type="match status" value="1"/>
</dbReference>
<feature type="transmembrane region" description="Helical" evidence="9">
    <location>
        <begin position="193"/>
        <end position="212"/>
    </location>
</feature>
<feature type="domain" description="Copper resistance protein D" evidence="11">
    <location>
        <begin position="335"/>
        <end position="432"/>
    </location>
</feature>
<dbReference type="InterPro" id="IPR008457">
    <property type="entry name" value="Cu-R_CopD_dom"/>
</dbReference>
<dbReference type="Proteomes" id="UP000656042">
    <property type="component" value="Unassembled WGS sequence"/>
</dbReference>
<keyword evidence="3 9" id="KW-0812">Transmembrane</keyword>
<dbReference type="InterPro" id="IPR014755">
    <property type="entry name" value="Cu-Rt/internalin_Ig-like"/>
</dbReference>
<protein>
    <recommendedName>
        <fullName evidence="14">Copper transport protein</fullName>
    </recommendedName>
</protein>
<feature type="transmembrane region" description="Helical" evidence="9">
    <location>
        <begin position="269"/>
        <end position="291"/>
    </location>
</feature>
<reference evidence="12" key="2">
    <citation type="submission" date="2020-09" db="EMBL/GenBank/DDBJ databases">
        <authorList>
            <person name="Sun Q."/>
            <person name="Zhou Y."/>
        </authorList>
    </citation>
    <scope>NUCLEOTIDE SEQUENCE</scope>
    <source>
        <strain evidence="12">CGMCC 4.7299</strain>
    </source>
</reference>
<dbReference type="InterPro" id="IPR007348">
    <property type="entry name" value="CopC_dom"/>
</dbReference>